<protein>
    <submittedName>
        <fullName evidence="3">SDR family oxidoreductase</fullName>
    </submittedName>
</protein>
<evidence type="ECO:0000256" key="2">
    <source>
        <dbReference type="ARBA" id="ARBA00023002"/>
    </source>
</evidence>
<dbReference type="PRINTS" id="PR00081">
    <property type="entry name" value="GDHRDH"/>
</dbReference>
<comment type="similarity">
    <text evidence="1">Belongs to the short-chain dehydrogenases/reductases (SDR) family.</text>
</comment>
<dbReference type="RefSeq" id="WP_148065544.1">
    <property type="nucleotide sequence ID" value="NZ_VRYZ01000008.1"/>
</dbReference>
<keyword evidence="2" id="KW-0560">Oxidoreductase</keyword>
<dbReference type="InterPro" id="IPR002347">
    <property type="entry name" value="SDR_fam"/>
</dbReference>
<keyword evidence="4" id="KW-1185">Reference proteome</keyword>
<dbReference type="EMBL" id="VRYZ01000008">
    <property type="protein sequence ID" value="TXS89686.1"/>
    <property type="molecule type" value="Genomic_DNA"/>
</dbReference>
<dbReference type="Pfam" id="PF13561">
    <property type="entry name" value="adh_short_C2"/>
    <property type="match status" value="1"/>
</dbReference>
<dbReference type="OrthoDB" id="9780084at2"/>
<accession>A0A5C8ZMA1</accession>
<dbReference type="Proteomes" id="UP000321933">
    <property type="component" value="Unassembled WGS sequence"/>
</dbReference>
<dbReference type="PANTHER" id="PTHR24321">
    <property type="entry name" value="DEHYDROGENASES, SHORT CHAIN"/>
    <property type="match status" value="1"/>
</dbReference>
<dbReference type="InterPro" id="IPR036291">
    <property type="entry name" value="NAD(P)-bd_dom_sf"/>
</dbReference>
<evidence type="ECO:0000256" key="1">
    <source>
        <dbReference type="ARBA" id="ARBA00006484"/>
    </source>
</evidence>
<dbReference type="GO" id="GO:0016491">
    <property type="term" value="F:oxidoreductase activity"/>
    <property type="evidence" value="ECO:0007669"/>
    <property type="project" value="UniProtKB-KW"/>
</dbReference>
<dbReference type="PANTHER" id="PTHR24321:SF8">
    <property type="entry name" value="ESTRADIOL 17-BETA-DEHYDROGENASE 8-RELATED"/>
    <property type="match status" value="1"/>
</dbReference>
<dbReference type="AlphaFoldDB" id="A0A5C8ZMA1"/>
<comment type="caution">
    <text evidence="3">The sequence shown here is derived from an EMBL/GenBank/DDBJ whole genome shotgun (WGS) entry which is preliminary data.</text>
</comment>
<name>A0A5C8ZMA1_9GAMM</name>
<dbReference type="NCBIfam" id="NF005909">
    <property type="entry name" value="PRK07890.1"/>
    <property type="match status" value="1"/>
</dbReference>
<dbReference type="CDD" id="cd05233">
    <property type="entry name" value="SDR_c"/>
    <property type="match status" value="1"/>
</dbReference>
<evidence type="ECO:0000313" key="4">
    <source>
        <dbReference type="Proteomes" id="UP000321933"/>
    </source>
</evidence>
<dbReference type="FunFam" id="3.40.50.720:FF:000084">
    <property type="entry name" value="Short-chain dehydrogenase reductase"/>
    <property type="match status" value="1"/>
</dbReference>
<gene>
    <name evidence="3" type="ORF">FVW59_16880</name>
</gene>
<dbReference type="SUPFAM" id="SSF51735">
    <property type="entry name" value="NAD(P)-binding Rossmann-fold domains"/>
    <property type="match status" value="1"/>
</dbReference>
<organism evidence="3 4">
    <name type="scientific">Parahaliea aestuarii</name>
    <dbReference type="NCBI Taxonomy" id="1852021"/>
    <lineage>
        <taxon>Bacteria</taxon>
        <taxon>Pseudomonadati</taxon>
        <taxon>Pseudomonadota</taxon>
        <taxon>Gammaproteobacteria</taxon>
        <taxon>Cellvibrionales</taxon>
        <taxon>Halieaceae</taxon>
        <taxon>Parahaliea</taxon>
    </lineage>
</organism>
<proteinExistence type="inferred from homology"/>
<dbReference type="Gene3D" id="3.40.50.720">
    <property type="entry name" value="NAD(P)-binding Rossmann-like Domain"/>
    <property type="match status" value="1"/>
</dbReference>
<reference evidence="3 4" key="1">
    <citation type="submission" date="2019-08" db="EMBL/GenBank/DDBJ databases">
        <title>Parahaliea maris sp. nov., isolated from the surface seawater.</title>
        <authorList>
            <person name="Liu Y."/>
        </authorList>
    </citation>
    <scope>NUCLEOTIDE SEQUENCE [LARGE SCALE GENOMIC DNA]</scope>
    <source>
        <strain evidence="3 4">S2-26</strain>
    </source>
</reference>
<evidence type="ECO:0000313" key="3">
    <source>
        <dbReference type="EMBL" id="TXS89686.1"/>
    </source>
</evidence>
<sequence length="263" mass="27899">MLLKDKVVIVSGIGPGLGQELSTLAAKEGATAVVLAARTGAKLDIAEQEINELGLGTKVLKVPTDISNVDHCRNLAAKTEEAFGRIDVLFNSAYDPGSFEPIDVADLNGWRRSMEVNFFGTMQLTQACIPAMRKAGGGAIVMIATMVEHKPLATQGGYGSTKSALRNATKHLALELGKDNIRVNSAHMGWMWGPSVEGYFDWQVAETGRDKNEMIAEVCRNIPLGSIPDDADCAKAAIFLASDYAAAVTGAGLDVNGGEYMPV</sequence>